<keyword evidence="1 2" id="KW-0732">Signal</keyword>
<evidence type="ECO:0000259" key="3">
    <source>
        <dbReference type="PROSITE" id="PS51164"/>
    </source>
</evidence>
<dbReference type="SUPFAM" id="SSF57180">
    <property type="entry name" value="Cellulose-binding domain"/>
    <property type="match status" value="1"/>
</dbReference>
<dbReference type="Proteomes" id="UP000050424">
    <property type="component" value="Unassembled WGS sequence"/>
</dbReference>
<dbReference type="PROSITE" id="PS00562">
    <property type="entry name" value="CBM1_1"/>
    <property type="match status" value="1"/>
</dbReference>
<reference evidence="4 5" key="1">
    <citation type="submission" date="2015-09" db="EMBL/GenBank/DDBJ databases">
        <title>Draft genome of a European isolate of the apple canker pathogen Neonectria ditissima.</title>
        <authorList>
            <person name="Gomez-Cortecero A."/>
            <person name="Harrison R.J."/>
            <person name="Armitage A.D."/>
        </authorList>
    </citation>
    <scope>NUCLEOTIDE SEQUENCE [LARGE SCALE GENOMIC DNA]</scope>
    <source>
        <strain evidence="4 5">R09/05</strain>
    </source>
</reference>
<accession>A0A0P7BBE2</accession>
<feature type="domain" description="CBM1" evidence="3">
    <location>
        <begin position="406"/>
        <end position="443"/>
    </location>
</feature>
<gene>
    <name evidence="4" type="ORF">AK830_g3607</name>
</gene>
<dbReference type="EMBL" id="LKCW01000040">
    <property type="protein sequence ID" value="KPM42950.1"/>
    <property type="molecule type" value="Genomic_DNA"/>
</dbReference>
<dbReference type="Pfam" id="PF00734">
    <property type="entry name" value="CBM_1"/>
    <property type="match status" value="1"/>
</dbReference>
<feature type="chain" id="PRO_5006135604" description="CBM1 domain-containing protein" evidence="2">
    <location>
        <begin position="21"/>
        <end position="443"/>
    </location>
</feature>
<keyword evidence="5" id="KW-1185">Reference proteome</keyword>
<dbReference type="PANTHER" id="PTHR35606:SF4">
    <property type="entry name" value="CELLULOSE-BINDING FAMILY II PROTEIN"/>
    <property type="match status" value="1"/>
</dbReference>
<organism evidence="4 5">
    <name type="scientific">Neonectria ditissima</name>
    <dbReference type="NCBI Taxonomy" id="78410"/>
    <lineage>
        <taxon>Eukaryota</taxon>
        <taxon>Fungi</taxon>
        <taxon>Dikarya</taxon>
        <taxon>Ascomycota</taxon>
        <taxon>Pezizomycotina</taxon>
        <taxon>Sordariomycetes</taxon>
        <taxon>Hypocreomycetidae</taxon>
        <taxon>Hypocreales</taxon>
        <taxon>Nectriaceae</taxon>
        <taxon>Neonectria</taxon>
    </lineage>
</organism>
<dbReference type="GO" id="GO:0030248">
    <property type="term" value="F:cellulose binding"/>
    <property type="evidence" value="ECO:0007669"/>
    <property type="project" value="InterPro"/>
</dbReference>
<feature type="signal peptide" evidence="2">
    <location>
        <begin position="1"/>
        <end position="20"/>
    </location>
</feature>
<dbReference type="GO" id="GO:0005576">
    <property type="term" value="C:extracellular region"/>
    <property type="evidence" value="ECO:0007669"/>
    <property type="project" value="InterPro"/>
</dbReference>
<comment type="caution">
    <text evidence="4">The sequence shown here is derived from an EMBL/GenBank/DDBJ whole genome shotgun (WGS) entry which is preliminary data.</text>
</comment>
<evidence type="ECO:0000256" key="1">
    <source>
        <dbReference type="ARBA" id="ARBA00022729"/>
    </source>
</evidence>
<dbReference type="PANTHER" id="PTHR35606">
    <property type="entry name" value="CELLULOSE-BINDING FAMILY II PROTEIN"/>
    <property type="match status" value="1"/>
</dbReference>
<proteinExistence type="predicted"/>
<dbReference type="OrthoDB" id="70316at2759"/>
<evidence type="ECO:0000313" key="5">
    <source>
        <dbReference type="Proteomes" id="UP000050424"/>
    </source>
</evidence>
<dbReference type="SUPFAM" id="SSF55486">
    <property type="entry name" value="Metalloproteases ('zincins'), catalytic domain"/>
    <property type="match status" value="1"/>
</dbReference>
<dbReference type="PROSITE" id="PS51164">
    <property type="entry name" value="CBM1_2"/>
    <property type="match status" value="1"/>
</dbReference>
<dbReference type="InterPro" id="IPR035971">
    <property type="entry name" value="CBD_sf"/>
</dbReference>
<sequence length="443" mass="48182">MIFSGLPAIVLGGFAVCATALSDLDASVWKDLESKQHSKRLFQDHGRNRPVKRATGWSPPSDLATPLEEVWDHYVSTYDGGVAGNVNWGWHQVMANEGKLNICVRWDSNQTVTAAERTKIAATYNTQYQKWFKWVYGYNGFPYTKVDINIVGWAVSDTSLLEGSTSDIDVYTDLDNDGIPMCAVGCSRDAHLDSDYSGCEGGADHHYDQSLWLTEGLDGGYGYSWGQQVGREYFMTNIDSENIHILLHEMGHTFGLDDFYDWTPTGVTNFIMLAGSALEITDFDGWMYRNWWYELSKTNGWASSSVAGSSGTTATSSVAVTSDATTATEGVATPTEDAAYIVSTTSVPATSATLEVVTSQAPVVPHTPSFTPIFPVVTPITPVSSFNSTPVATPYQTPSAIPGDAATAGRWEQCGGGSSYRGPTKCSSGLNCIKHNQYYHQCI</sequence>
<evidence type="ECO:0000256" key="2">
    <source>
        <dbReference type="SAM" id="SignalP"/>
    </source>
</evidence>
<protein>
    <recommendedName>
        <fullName evidence="3">CBM1 domain-containing protein</fullName>
    </recommendedName>
</protein>
<name>A0A0P7BBE2_9HYPO</name>
<dbReference type="SMART" id="SM00236">
    <property type="entry name" value="fCBD"/>
    <property type="match status" value="1"/>
</dbReference>
<dbReference type="AlphaFoldDB" id="A0A0P7BBE2"/>
<dbReference type="InterPro" id="IPR000254">
    <property type="entry name" value="CBD"/>
</dbReference>
<evidence type="ECO:0000313" key="4">
    <source>
        <dbReference type="EMBL" id="KPM42950.1"/>
    </source>
</evidence>
<dbReference type="GO" id="GO:0005975">
    <property type="term" value="P:carbohydrate metabolic process"/>
    <property type="evidence" value="ECO:0007669"/>
    <property type="project" value="InterPro"/>
</dbReference>